<dbReference type="PANTHER" id="PTHR20855:SF3">
    <property type="entry name" value="LD03007P"/>
    <property type="match status" value="1"/>
</dbReference>
<dbReference type="NCBIfam" id="TIGR01065">
    <property type="entry name" value="hlyIII"/>
    <property type="match status" value="1"/>
</dbReference>
<protein>
    <submittedName>
        <fullName evidence="9">Channel protein, hemolysin III family</fullName>
    </submittedName>
</protein>
<feature type="binding site" evidence="7">
    <location>
        <position position="213"/>
    </location>
    <ligand>
        <name>Zn(2+)</name>
        <dbReference type="ChEBI" id="CHEBI:29105"/>
    </ligand>
</feature>
<keyword evidence="7" id="KW-0479">Metal-binding</keyword>
<keyword evidence="5 8" id="KW-1133">Transmembrane helix</keyword>
<keyword evidence="6 8" id="KW-0472">Membrane</keyword>
<keyword evidence="7" id="KW-0862">Zinc</keyword>
<dbReference type="InterPro" id="IPR005744">
    <property type="entry name" value="Hy-lIII"/>
</dbReference>
<dbReference type="Pfam" id="PF03006">
    <property type="entry name" value="HlyIII"/>
    <property type="match status" value="1"/>
</dbReference>
<reference evidence="9 10" key="1">
    <citation type="journal article" date="2010" name="Stand. Genomic Sci.">
        <title>Complete genome sequence of Conexibacter woesei type strain (ID131577).</title>
        <authorList>
            <person name="Pukall R."/>
            <person name="Lapidus A."/>
            <person name="Glavina Del Rio T."/>
            <person name="Copeland A."/>
            <person name="Tice H."/>
            <person name="Cheng J.-F."/>
            <person name="Lucas S."/>
            <person name="Chen F."/>
            <person name="Nolan M."/>
            <person name="Bruce D."/>
            <person name="Goodwin L."/>
            <person name="Pitluck S."/>
            <person name="Mavromatis K."/>
            <person name="Ivanova N."/>
            <person name="Ovchinnikova G."/>
            <person name="Pati A."/>
            <person name="Chen A."/>
            <person name="Palaniappan K."/>
            <person name="Land M."/>
            <person name="Hauser L."/>
            <person name="Chang Y.-J."/>
            <person name="Jeffries C.D."/>
            <person name="Chain P."/>
            <person name="Meincke L."/>
            <person name="Sims D."/>
            <person name="Brettin T."/>
            <person name="Detter J.C."/>
            <person name="Rohde M."/>
            <person name="Goeker M."/>
            <person name="Bristow J."/>
            <person name="Eisen J.A."/>
            <person name="Markowitz V."/>
            <person name="Kyrpides N.C."/>
            <person name="Klenk H.-P."/>
            <person name="Hugenholtz P."/>
        </authorList>
    </citation>
    <scope>NUCLEOTIDE SEQUENCE [LARGE SCALE GENOMIC DNA]</scope>
    <source>
        <strain evidence="10">DSM 14684 / CIP 108061 / JCM 11494 / NBRC 100937 / ID131577</strain>
    </source>
</reference>
<keyword evidence="3" id="KW-1003">Cell membrane</keyword>
<name>D3FFE9_CONWI</name>
<dbReference type="GO" id="GO:0046872">
    <property type="term" value="F:metal ion binding"/>
    <property type="evidence" value="ECO:0007669"/>
    <property type="project" value="UniProtKB-KW"/>
</dbReference>
<feature type="transmembrane region" description="Helical" evidence="8">
    <location>
        <begin position="99"/>
        <end position="116"/>
    </location>
</feature>
<feature type="binding site" evidence="7">
    <location>
        <position position="80"/>
    </location>
    <ligand>
        <name>Zn(2+)</name>
        <dbReference type="ChEBI" id="CHEBI:29105"/>
    </ligand>
</feature>
<sequence>MREDLIETGRDAIERGRDALVELAAKRPKLRGVSHQWAAVAAVVAGAALVWTAPSGRATAVAVVYAVSLVGLFGVSAIYHRITWRPNVRRWMRRLDHSMIYVFMAGSATPVALLVVGGTLGTVLLCIAWGGALLGVALNLAWIDAPRMLKAMGYVALGWVGIIALPKIVSVLGLWPTVLFLLGGLFYTVGAIVYARRRPDPVPRIFGYHEVFHALVILAAAVHFVAVAGFVVPRG</sequence>
<feature type="binding site" evidence="7">
    <location>
        <position position="209"/>
    </location>
    <ligand>
        <name>Zn(2+)</name>
        <dbReference type="ChEBI" id="CHEBI:29105"/>
    </ligand>
</feature>
<dbReference type="EMBL" id="CP001854">
    <property type="protein sequence ID" value="ADB53742.1"/>
    <property type="molecule type" value="Genomic_DNA"/>
</dbReference>
<accession>D3FFE9</accession>
<dbReference type="PANTHER" id="PTHR20855">
    <property type="entry name" value="ADIPOR/PROGESTIN RECEPTOR-RELATED"/>
    <property type="match status" value="1"/>
</dbReference>
<evidence type="ECO:0000313" key="10">
    <source>
        <dbReference type="Proteomes" id="UP000008229"/>
    </source>
</evidence>
<evidence type="ECO:0000256" key="2">
    <source>
        <dbReference type="ARBA" id="ARBA00008488"/>
    </source>
</evidence>
<feature type="transmembrane region" description="Helical" evidence="8">
    <location>
        <begin position="122"/>
        <end position="142"/>
    </location>
</feature>
<feature type="transmembrane region" description="Helical" evidence="8">
    <location>
        <begin position="154"/>
        <end position="172"/>
    </location>
</feature>
<reference evidence="10" key="2">
    <citation type="submission" date="2010-01" db="EMBL/GenBank/DDBJ databases">
        <title>The complete genome of Conexibacter woesei DSM 14684.</title>
        <authorList>
            <consortium name="US DOE Joint Genome Institute (JGI-PGF)"/>
            <person name="Lucas S."/>
            <person name="Copeland A."/>
            <person name="Lapidus A."/>
            <person name="Glavina del Rio T."/>
            <person name="Dalin E."/>
            <person name="Tice H."/>
            <person name="Bruce D."/>
            <person name="Goodwin L."/>
            <person name="Pitluck S."/>
            <person name="Kyrpides N."/>
            <person name="Mavromatis K."/>
            <person name="Ivanova N."/>
            <person name="Mikhailova N."/>
            <person name="Chertkov O."/>
            <person name="Brettin T."/>
            <person name="Detter J.C."/>
            <person name="Han C."/>
            <person name="Larimer F."/>
            <person name="Land M."/>
            <person name="Hauser L."/>
            <person name="Markowitz V."/>
            <person name="Cheng J.-F."/>
            <person name="Hugenholtz P."/>
            <person name="Woyke T."/>
            <person name="Wu D."/>
            <person name="Pukall R."/>
            <person name="Steenblock K."/>
            <person name="Schneider S."/>
            <person name="Klenk H.-P."/>
            <person name="Eisen J.A."/>
        </authorList>
    </citation>
    <scope>NUCLEOTIDE SEQUENCE [LARGE SCALE GENOMIC DNA]</scope>
    <source>
        <strain evidence="10">DSM 14684 / CIP 108061 / JCM 11494 / NBRC 100937 / ID131577</strain>
    </source>
</reference>
<dbReference type="GO" id="GO:0140911">
    <property type="term" value="F:pore-forming activity"/>
    <property type="evidence" value="ECO:0007669"/>
    <property type="project" value="InterPro"/>
</dbReference>
<organism evidence="9 10">
    <name type="scientific">Conexibacter woesei (strain DSM 14684 / CCUG 47730 / CIP 108061 / JCM 11494 / NBRC 100937 / ID131577)</name>
    <dbReference type="NCBI Taxonomy" id="469383"/>
    <lineage>
        <taxon>Bacteria</taxon>
        <taxon>Bacillati</taxon>
        <taxon>Actinomycetota</taxon>
        <taxon>Thermoleophilia</taxon>
        <taxon>Solirubrobacterales</taxon>
        <taxon>Conexibacteraceae</taxon>
        <taxon>Conexibacter</taxon>
    </lineage>
</organism>
<feature type="transmembrane region" description="Helical" evidence="8">
    <location>
        <begin position="60"/>
        <end position="79"/>
    </location>
</feature>
<dbReference type="KEGG" id="cwo:Cwoe_5336"/>
<evidence type="ECO:0000256" key="5">
    <source>
        <dbReference type="ARBA" id="ARBA00022989"/>
    </source>
</evidence>
<feature type="transmembrane region" description="Helical" evidence="8">
    <location>
        <begin position="178"/>
        <end position="195"/>
    </location>
</feature>
<dbReference type="Proteomes" id="UP000008229">
    <property type="component" value="Chromosome"/>
</dbReference>
<keyword evidence="10" id="KW-1185">Reference proteome</keyword>
<evidence type="ECO:0000256" key="4">
    <source>
        <dbReference type="ARBA" id="ARBA00022692"/>
    </source>
</evidence>
<feature type="transmembrane region" description="Helical" evidence="8">
    <location>
        <begin position="207"/>
        <end position="232"/>
    </location>
</feature>
<feature type="transmembrane region" description="Helical" evidence="8">
    <location>
        <begin position="37"/>
        <end position="54"/>
    </location>
</feature>
<proteinExistence type="inferred from homology"/>
<evidence type="ECO:0000313" key="9">
    <source>
        <dbReference type="EMBL" id="ADB53742.1"/>
    </source>
</evidence>
<dbReference type="AlphaFoldDB" id="D3FFE9"/>
<dbReference type="STRING" id="469383.Cwoe_5336"/>
<evidence type="ECO:0000256" key="3">
    <source>
        <dbReference type="ARBA" id="ARBA00022475"/>
    </source>
</evidence>
<evidence type="ECO:0000256" key="6">
    <source>
        <dbReference type="ARBA" id="ARBA00023136"/>
    </source>
</evidence>
<dbReference type="InterPro" id="IPR004254">
    <property type="entry name" value="AdipoR/HlyIII-related"/>
</dbReference>
<gene>
    <name evidence="9" type="ordered locus">Cwoe_5336</name>
</gene>
<evidence type="ECO:0000256" key="7">
    <source>
        <dbReference type="PIRSR" id="PIRSR604254-1"/>
    </source>
</evidence>
<dbReference type="RefSeq" id="WP_012936793.1">
    <property type="nucleotide sequence ID" value="NC_013739.1"/>
</dbReference>
<comment type="subcellular location">
    <subcellularLocation>
        <location evidence="1">Cell membrane</location>
        <topology evidence="1">Multi-pass membrane protein</topology>
    </subcellularLocation>
</comment>
<keyword evidence="4 8" id="KW-0812">Transmembrane</keyword>
<evidence type="ECO:0000256" key="8">
    <source>
        <dbReference type="SAM" id="Phobius"/>
    </source>
</evidence>
<evidence type="ECO:0000256" key="1">
    <source>
        <dbReference type="ARBA" id="ARBA00004651"/>
    </source>
</evidence>
<dbReference type="HOGENOM" id="CLU_051078_2_2_11"/>
<comment type="similarity">
    <text evidence="2">Belongs to the UPF0073 (Hly-III) family.</text>
</comment>
<dbReference type="GO" id="GO:0005886">
    <property type="term" value="C:plasma membrane"/>
    <property type="evidence" value="ECO:0007669"/>
    <property type="project" value="UniProtKB-SubCell"/>
</dbReference>
<dbReference type="eggNOG" id="COG1272">
    <property type="taxonomic scope" value="Bacteria"/>
</dbReference>